<protein>
    <submittedName>
        <fullName evidence="3">Peptidase S8 and S53, subtilisin, kexin, sedolisin</fullName>
    </submittedName>
</protein>
<feature type="domain" description="PEGA" evidence="2">
    <location>
        <begin position="48"/>
        <end position="110"/>
    </location>
</feature>
<evidence type="ECO:0000313" key="4">
    <source>
        <dbReference type="Proteomes" id="UP000034316"/>
    </source>
</evidence>
<evidence type="ECO:0000256" key="1">
    <source>
        <dbReference type="SAM" id="Phobius"/>
    </source>
</evidence>
<dbReference type="Proteomes" id="UP000034316">
    <property type="component" value="Unassembled WGS sequence"/>
</dbReference>
<gene>
    <name evidence="3" type="ORF">UR93_C0002G0026</name>
</gene>
<proteinExistence type="predicted"/>
<keyword evidence="1" id="KW-0472">Membrane</keyword>
<dbReference type="InterPro" id="IPR013229">
    <property type="entry name" value="PEGA"/>
</dbReference>
<evidence type="ECO:0000259" key="2">
    <source>
        <dbReference type="Pfam" id="PF08308"/>
    </source>
</evidence>
<keyword evidence="1" id="KW-1133">Transmembrane helix</keyword>
<dbReference type="EMBL" id="LBRB01000002">
    <property type="protein sequence ID" value="KKP89124.1"/>
    <property type="molecule type" value="Genomic_DNA"/>
</dbReference>
<reference evidence="3 4" key="1">
    <citation type="journal article" date="2015" name="Nature">
        <title>rRNA introns, odd ribosomes, and small enigmatic genomes across a large radiation of phyla.</title>
        <authorList>
            <person name="Brown C.T."/>
            <person name="Hug L.A."/>
            <person name="Thomas B.C."/>
            <person name="Sharon I."/>
            <person name="Castelle C.J."/>
            <person name="Singh A."/>
            <person name="Wilkins M.J."/>
            <person name="Williams K.H."/>
            <person name="Banfield J.F."/>
        </authorList>
    </citation>
    <scope>NUCLEOTIDE SEQUENCE [LARGE SCALE GENOMIC DNA]</scope>
</reference>
<comment type="caution">
    <text evidence="3">The sequence shown here is derived from an EMBL/GenBank/DDBJ whole genome shotgun (WGS) entry which is preliminary data.</text>
</comment>
<organism evidence="3 4">
    <name type="scientific">Berkelbacteria bacterium GW2011_GWA2_35_9</name>
    <dbReference type="NCBI Taxonomy" id="1618333"/>
    <lineage>
        <taxon>Bacteria</taxon>
        <taxon>Candidatus Berkelbacteria</taxon>
    </lineage>
</organism>
<sequence>MIGKKLHLVLSVFWFIIAVIFIGASFLIVVDASGYIVNWRELTFEKTGLISISTNPKDAKIYLSGKLYKKLTPSRLTKLPPNWYDIKISYTDYQDWEEGFKLDAGQAINLEDIYLFYKNPIVEKKVIEKEKFDKYEQPKNLLIEKNELYLISNDENIILTRFTKNINRVDWLIKNKYLIAHIDDKIVVFSKDESDQKEIYSSKNEFNFIVLNESEIAVKSGEEIIVLKIR</sequence>
<dbReference type="AlphaFoldDB" id="A0A0G0D4J7"/>
<feature type="transmembrane region" description="Helical" evidence="1">
    <location>
        <begin position="12"/>
        <end position="37"/>
    </location>
</feature>
<accession>A0A0G0D4J7</accession>
<keyword evidence="1" id="KW-0812">Transmembrane</keyword>
<dbReference type="Pfam" id="PF08308">
    <property type="entry name" value="PEGA"/>
    <property type="match status" value="1"/>
</dbReference>
<evidence type="ECO:0000313" key="3">
    <source>
        <dbReference type="EMBL" id="KKP89124.1"/>
    </source>
</evidence>
<name>A0A0G0D4J7_9BACT</name>
<dbReference type="STRING" id="1618333.UR93_C0002G0026"/>